<proteinExistence type="predicted"/>
<evidence type="ECO:0000259" key="2">
    <source>
        <dbReference type="PROSITE" id="PS50885"/>
    </source>
</evidence>
<keyword evidence="1" id="KW-0812">Transmembrane</keyword>
<feature type="transmembrane region" description="Helical" evidence="1">
    <location>
        <begin position="165"/>
        <end position="182"/>
    </location>
</feature>
<dbReference type="PROSITE" id="PS51746">
    <property type="entry name" value="PPM_2"/>
    <property type="match status" value="1"/>
</dbReference>
<dbReference type="SMART" id="SM00304">
    <property type="entry name" value="HAMP"/>
    <property type="match status" value="1"/>
</dbReference>
<dbReference type="Pfam" id="PF07228">
    <property type="entry name" value="SpoIIE"/>
    <property type="match status" value="1"/>
</dbReference>
<feature type="transmembrane region" description="Helical" evidence="1">
    <location>
        <begin position="261"/>
        <end position="282"/>
    </location>
</feature>
<organism evidence="4 5">
    <name type="scientific">Leptospira inadai serovar Lyme str. 10</name>
    <dbReference type="NCBI Taxonomy" id="1049790"/>
    <lineage>
        <taxon>Bacteria</taxon>
        <taxon>Pseudomonadati</taxon>
        <taxon>Spirochaetota</taxon>
        <taxon>Spirochaetia</taxon>
        <taxon>Leptospirales</taxon>
        <taxon>Leptospiraceae</taxon>
        <taxon>Leptospira</taxon>
    </lineage>
</organism>
<evidence type="ECO:0000256" key="1">
    <source>
        <dbReference type="SAM" id="Phobius"/>
    </source>
</evidence>
<dbReference type="GO" id="GO:0016020">
    <property type="term" value="C:membrane"/>
    <property type="evidence" value="ECO:0007669"/>
    <property type="project" value="InterPro"/>
</dbReference>
<dbReference type="EMBL" id="AHMM02000006">
    <property type="protein sequence ID" value="EQA38543.1"/>
    <property type="molecule type" value="Genomic_DNA"/>
</dbReference>
<dbReference type="SMART" id="SM00331">
    <property type="entry name" value="PP2C_SIG"/>
    <property type="match status" value="1"/>
</dbReference>
<evidence type="ECO:0000313" key="5">
    <source>
        <dbReference type="Proteomes" id="UP000018719"/>
    </source>
</evidence>
<dbReference type="InterPro" id="IPR036457">
    <property type="entry name" value="PPM-type-like_dom_sf"/>
</dbReference>
<dbReference type="RefSeq" id="WP_010412436.1">
    <property type="nucleotide sequence ID" value="NZ_AHMM02000006.1"/>
</dbReference>
<feature type="domain" description="PPM-type phosphatase" evidence="3">
    <location>
        <begin position="541"/>
        <end position="763"/>
    </location>
</feature>
<reference evidence="4 5" key="1">
    <citation type="submission" date="2013-05" db="EMBL/GenBank/DDBJ databases">
        <authorList>
            <person name="Harkins D.M."/>
            <person name="Durkin A.S."/>
            <person name="Brinkac L.M."/>
            <person name="Haft D.H."/>
            <person name="Selengut J.D."/>
            <person name="Sanka R."/>
            <person name="DePew J."/>
            <person name="Purushe J."/>
            <person name="Hartskeerl R.A."/>
            <person name="Ahmed A."/>
            <person name="van der Linden H."/>
            <person name="Goris M.G.A."/>
            <person name="Vinetz J.M."/>
            <person name="Sutton G.G."/>
            <person name="Nierman W.C."/>
            <person name="Fouts D.E."/>
        </authorList>
    </citation>
    <scope>NUCLEOTIDE SEQUENCE [LARGE SCALE GENOMIC DNA]</scope>
    <source>
        <strain evidence="4 5">10</strain>
    </source>
</reference>
<dbReference type="InterPro" id="IPR001932">
    <property type="entry name" value="PPM-type_phosphatase-like_dom"/>
</dbReference>
<name>V6HFL9_9LEPT</name>
<feature type="transmembrane region" description="Helical" evidence="1">
    <location>
        <begin position="87"/>
        <end position="108"/>
    </location>
</feature>
<dbReference type="STRING" id="1049790.LEP1GSC047_2277"/>
<dbReference type="Gene3D" id="3.60.40.10">
    <property type="entry name" value="PPM-type phosphatase domain"/>
    <property type="match status" value="1"/>
</dbReference>
<dbReference type="PANTHER" id="PTHR32089">
    <property type="entry name" value="METHYL-ACCEPTING CHEMOTAXIS PROTEIN MCPB"/>
    <property type="match status" value="1"/>
</dbReference>
<evidence type="ECO:0000313" key="4">
    <source>
        <dbReference type="EMBL" id="EQA38543.1"/>
    </source>
</evidence>
<dbReference type="PANTHER" id="PTHR32089:SF114">
    <property type="entry name" value="METHYL-ACCEPTING CHEMOTAXIS PROTEIN MCPB"/>
    <property type="match status" value="1"/>
</dbReference>
<keyword evidence="1" id="KW-0472">Membrane</keyword>
<feature type="domain" description="HAMP" evidence="2">
    <location>
        <begin position="424"/>
        <end position="476"/>
    </location>
</feature>
<feature type="transmembrane region" description="Helical" evidence="1">
    <location>
        <begin position="194"/>
        <end position="217"/>
    </location>
</feature>
<sequence>MRTVFFKTIVLVRFLQKYLQDFMDLKLTFFSFGSLIVCVFTGVLSAFLLGIPGRSRSSTYLGTAFAFLSIHAFAFVTAYSLNSPTAAYHRWLILFVIPAFVCLTQFFLHYPVLTNHKFASALLWTQSVIWIGFSAYYINATLSLRPVFDFTEQIWTFGLINENKLLGVLILSYCSIMIFIGIRRSWLNKQIGKGYVTSLFLLFFILLILPAVVANAMSRAGIISRATFLTIYTFFIIPGSFIILVLYINTTEDKTRFLNRITGICLGTFLLIQYWLGIASVARQEETFDLAKLRESESSVFLKNFPAGILYAIEISGTSKVARSLDASLPISTIKGNEFKRQALEDVDSFFPKHVDRFFLSDESKNPWSVSYRFNIKDSATIYEFGFPYESYRESMHEIVILHVYILAVTIVTILIGFRFFFKGTIWNPLKNLLSAIERINKGDLSAKIPVRIQDEIGFLSISFNGMVATIREAQTALSVYANTLEDQVKERTFQLTQLLEQQQGDYFLTSLLLKPFGIEKIENGRIAFESFIRQKKQFTFKGHDYEIGGDLSMADTLTIGGKSCSVFINADAMGKSIQGAGGAIVLGSIFGSILNRTKLFEDKVNEITPQRWLKSTFLELSKIFEIFDGTMLVTAVIGIIEEDSGKAYIVNAEHPIPILYRNGKASLLHTKHFFNRMGIPQDSSEAFIIQSIQLRSGDCLIIGSDGKDDLIAGRSDDGNNIINGSPETFLSCIEEAKGDLNEVYEKIKNHLFDDISILKIEYISNPETNLRIGGCQKNRIKL</sequence>
<dbReference type="Proteomes" id="UP000018719">
    <property type="component" value="Unassembled WGS sequence"/>
</dbReference>
<accession>V6HFL9</accession>
<keyword evidence="1" id="KW-1133">Transmembrane helix</keyword>
<protein>
    <submittedName>
        <fullName evidence="4">SpoIIE-like protein phosphatase domain protein</fullName>
    </submittedName>
</protein>
<dbReference type="PROSITE" id="PS50885">
    <property type="entry name" value="HAMP"/>
    <property type="match status" value="1"/>
</dbReference>
<dbReference type="InterPro" id="IPR003660">
    <property type="entry name" value="HAMP_dom"/>
</dbReference>
<dbReference type="SUPFAM" id="SSF158472">
    <property type="entry name" value="HAMP domain-like"/>
    <property type="match status" value="1"/>
</dbReference>
<gene>
    <name evidence="4" type="ORF">LEP1GSC047_2277</name>
</gene>
<dbReference type="Pfam" id="PF00672">
    <property type="entry name" value="HAMP"/>
    <property type="match status" value="1"/>
</dbReference>
<comment type="caution">
    <text evidence="4">The sequence shown here is derived from an EMBL/GenBank/DDBJ whole genome shotgun (WGS) entry which is preliminary data.</text>
</comment>
<dbReference type="Gene3D" id="6.10.340.10">
    <property type="match status" value="1"/>
</dbReference>
<dbReference type="SUPFAM" id="SSF81606">
    <property type="entry name" value="PP2C-like"/>
    <property type="match status" value="1"/>
</dbReference>
<feature type="transmembrane region" description="Helical" evidence="1">
    <location>
        <begin position="399"/>
        <end position="422"/>
    </location>
</feature>
<feature type="transmembrane region" description="Helical" evidence="1">
    <location>
        <begin position="61"/>
        <end position="81"/>
    </location>
</feature>
<feature type="transmembrane region" description="Helical" evidence="1">
    <location>
        <begin position="27"/>
        <end position="49"/>
    </location>
</feature>
<dbReference type="CDD" id="cd06225">
    <property type="entry name" value="HAMP"/>
    <property type="match status" value="1"/>
</dbReference>
<feature type="transmembrane region" description="Helical" evidence="1">
    <location>
        <begin position="229"/>
        <end position="249"/>
    </location>
</feature>
<feature type="transmembrane region" description="Helical" evidence="1">
    <location>
        <begin position="120"/>
        <end position="138"/>
    </location>
</feature>
<dbReference type="GO" id="GO:0007165">
    <property type="term" value="P:signal transduction"/>
    <property type="evidence" value="ECO:0007669"/>
    <property type="project" value="InterPro"/>
</dbReference>
<dbReference type="AlphaFoldDB" id="V6HFL9"/>
<evidence type="ECO:0000259" key="3">
    <source>
        <dbReference type="PROSITE" id="PS51746"/>
    </source>
</evidence>